<accession>A0ABT2R2W6</accession>
<dbReference type="InterPro" id="IPR004638">
    <property type="entry name" value="EmrB-like"/>
</dbReference>
<keyword evidence="6 8" id="KW-1133">Transmembrane helix</keyword>
<dbReference type="RefSeq" id="WP_262461811.1">
    <property type="nucleotide sequence ID" value="NZ_ARXS01000025.1"/>
</dbReference>
<dbReference type="PROSITE" id="PS50850">
    <property type="entry name" value="MFS"/>
    <property type="match status" value="1"/>
</dbReference>
<dbReference type="InterPro" id="IPR036259">
    <property type="entry name" value="MFS_trans_sf"/>
</dbReference>
<dbReference type="Gene3D" id="1.20.1250.20">
    <property type="entry name" value="MFS general substrate transporter like domains"/>
    <property type="match status" value="1"/>
</dbReference>
<proteinExistence type="inferred from homology"/>
<feature type="transmembrane region" description="Helical" evidence="8">
    <location>
        <begin position="309"/>
        <end position="327"/>
    </location>
</feature>
<organism evidence="10 11">
    <name type="scientific">Alloalcanivorax balearicus MACL04</name>
    <dbReference type="NCBI Taxonomy" id="1177182"/>
    <lineage>
        <taxon>Bacteria</taxon>
        <taxon>Pseudomonadati</taxon>
        <taxon>Pseudomonadota</taxon>
        <taxon>Gammaproteobacteria</taxon>
        <taxon>Oceanospirillales</taxon>
        <taxon>Alcanivoracaceae</taxon>
        <taxon>Alloalcanivorax</taxon>
    </lineage>
</organism>
<reference evidence="10" key="1">
    <citation type="submission" date="2012-09" db="EMBL/GenBank/DDBJ databases">
        <title>Genome Sequence of alkane-degrading Bacterium Alcanivorax balearicus MACL04.</title>
        <authorList>
            <person name="Lai Q."/>
            <person name="Shao Z."/>
        </authorList>
    </citation>
    <scope>NUCLEOTIDE SEQUENCE</scope>
    <source>
        <strain evidence="10">MACL04</strain>
    </source>
</reference>
<evidence type="ECO:0000256" key="7">
    <source>
        <dbReference type="ARBA" id="ARBA00023136"/>
    </source>
</evidence>
<dbReference type="NCBIfam" id="TIGR00711">
    <property type="entry name" value="efflux_EmrB"/>
    <property type="match status" value="1"/>
</dbReference>
<keyword evidence="4" id="KW-1003">Cell membrane</keyword>
<dbReference type="PANTHER" id="PTHR42718">
    <property type="entry name" value="MAJOR FACILITATOR SUPERFAMILY MULTIDRUG TRANSPORTER MFSC"/>
    <property type="match status" value="1"/>
</dbReference>
<feature type="transmembrane region" description="Helical" evidence="8">
    <location>
        <begin position="21"/>
        <end position="45"/>
    </location>
</feature>
<evidence type="ECO:0000256" key="5">
    <source>
        <dbReference type="ARBA" id="ARBA00022692"/>
    </source>
</evidence>
<keyword evidence="5 8" id="KW-0812">Transmembrane</keyword>
<evidence type="ECO:0000313" key="11">
    <source>
        <dbReference type="Proteomes" id="UP001064106"/>
    </source>
</evidence>
<evidence type="ECO:0000259" key="9">
    <source>
        <dbReference type="PROSITE" id="PS50850"/>
    </source>
</evidence>
<feature type="transmembrane region" description="Helical" evidence="8">
    <location>
        <begin position="144"/>
        <end position="166"/>
    </location>
</feature>
<dbReference type="SUPFAM" id="SSF103473">
    <property type="entry name" value="MFS general substrate transporter"/>
    <property type="match status" value="1"/>
</dbReference>
<dbReference type="PRINTS" id="PR01036">
    <property type="entry name" value="TCRTETB"/>
</dbReference>
<keyword evidence="7 8" id="KW-0472">Membrane</keyword>
<evidence type="ECO:0000256" key="6">
    <source>
        <dbReference type="ARBA" id="ARBA00022989"/>
    </source>
</evidence>
<dbReference type="EMBL" id="ARXS01000025">
    <property type="protein sequence ID" value="MCU5784127.1"/>
    <property type="molecule type" value="Genomic_DNA"/>
</dbReference>
<gene>
    <name evidence="10" type="ORF">MA04_03427</name>
</gene>
<evidence type="ECO:0000256" key="2">
    <source>
        <dbReference type="ARBA" id="ARBA00008537"/>
    </source>
</evidence>
<evidence type="ECO:0000256" key="3">
    <source>
        <dbReference type="ARBA" id="ARBA00022448"/>
    </source>
</evidence>
<dbReference type="Gene3D" id="1.20.1720.10">
    <property type="entry name" value="Multidrug resistance protein D"/>
    <property type="match status" value="1"/>
</dbReference>
<comment type="similarity">
    <text evidence="2">Belongs to the major facilitator superfamily. EmrB family.</text>
</comment>
<feature type="transmembrane region" description="Helical" evidence="8">
    <location>
        <begin position="85"/>
        <end position="112"/>
    </location>
</feature>
<feature type="transmembrane region" description="Helical" evidence="8">
    <location>
        <begin position="362"/>
        <end position="383"/>
    </location>
</feature>
<dbReference type="Pfam" id="PF07690">
    <property type="entry name" value="MFS_1"/>
    <property type="match status" value="1"/>
</dbReference>
<comment type="caution">
    <text evidence="10">The sequence shown here is derived from an EMBL/GenBank/DDBJ whole genome shotgun (WGS) entry which is preliminary data.</text>
</comment>
<dbReference type="PANTHER" id="PTHR42718:SF9">
    <property type="entry name" value="MAJOR FACILITATOR SUPERFAMILY MULTIDRUG TRANSPORTER MFSC"/>
    <property type="match status" value="1"/>
</dbReference>
<feature type="transmembrane region" description="Helical" evidence="8">
    <location>
        <begin position="57"/>
        <end position="78"/>
    </location>
</feature>
<dbReference type="InterPro" id="IPR020846">
    <property type="entry name" value="MFS_dom"/>
</dbReference>
<feature type="domain" description="Major facilitator superfamily (MFS) profile" evidence="9">
    <location>
        <begin position="19"/>
        <end position="472"/>
    </location>
</feature>
<feature type="transmembrane region" description="Helical" evidence="8">
    <location>
        <begin position="234"/>
        <end position="253"/>
    </location>
</feature>
<evidence type="ECO:0000256" key="4">
    <source>
        <dbReference type="ARBA" id="ARBA00022475"/>
    </source>
</evidence>
<keyword evidence="11" id="KW-1185">Reference proteome</keyword>
<evidence type="ECO:0000313" key="10">
    <source>
        <dbReference type="EMBL" id="MCU5784127.1"/>
    </source>
</evidence>
<feature type="transmembrane region" description="Helical" evidence="8">
    <location>
        <begin position="273"/>
        <end position="297"/>
    </location>
</feature>
<keyword evidence="3" id="KW-0813">Transport</keyword>
<evidence type="ECO:0000256" key="1">
    <source>
        <dbReference type="ARBA" id="ARBA00004651"/>
    </source>
</evidence>
<feature type="transmembrane region" description="Helical" evidence="8">
    <location>
        <begin position="206"/>
        <end position="227"/>
    </location>
</feature>
<comment type="subcellular location">
    <subcellularLocation>
        <location evidence="1">Cell membrane</location>
        <topology evidence="1">Multi-pass membrane protein</topology>
    </subcellularLocation>
</comment>
<feature type="transmembrane region" description="Helical" evidence="8">
    <location>
        <begin position="333"/>
        <end position="353"/>
    </location>
</feature>
<feature type="transmembrane region" description="Helical" evidence="8">
    <location>
        <begin position="449"/>
        <end position="467"/>
    </location>
</feature>
<dbReference type="Proteomes" id="UP001064106">
    <property type="component" value="Unassembled WGS sequence"/>
</dbReference>
<dbReference type="InterPro" id="IPR011701">
    <property type="entry name" value="MFS"/>
</dbReference>
<protein>
    <submittedName>
        <fullName evidence="10">EmrB/QacA family drug resistance transporter</fullName>
    </submittedName>
</protein>
<feature type="transmembrane region" description="Helical" evidence="8">
    <location>
        <begin position="173"/>
        <end position="194"/>
    </location>
</feature>
<name>A0ABT2R2W6_9GAMM</name>
<sequence>MPTIEQLFERHGPRYRWLATATVMLGTLSMVLTSTIINVAVPAIMGEFQLGQDQVHWLATAFLAAMTVGMLVNAWCLARFGSRRTFICAMVIFIMASVVGGFSQNFAILVAVRAVQGVMAGLIQPHALVTIFQVFPWNKRGQAMGIYGMGVVLGPAVAPALGGILVDTLSWRAVFFAVLPSCSLALFMASRFLPGTAHARNHRLDWLGIILLGVGLTALLWALAGLARRGLDDPVLLTALIGGPLIMGLFAAWQLRHPYPLFDPRVFRYPGFAGGFFVAMVMGAGVFGTTYLMPLYFQQVQGMTATDAGFILIPAGIAMAIIFPLSGHLSDRLPGAVMITTGLLLMPVSLLLLRAADIGTSVVWLMFWVALGRVALGLMMPPVNTGSLSLLPPEMIPQGSGVVNFARQIGGALGVNLSAICVQFFSDRHWHAHPEAGHPHAFEVGFDDAFLITASLFILALWPLAWMSRGQRLKRTETSQ</sequence>
<evidence type="ECO:0000256" key="8">
    <source>
        <dbReference type="SAM" id="Phobius"/>
    </source>
</evidence>